<evidence type="ECO:0000313" key="6">
    <source>
        <dbReference type="EMBL" id="SED89565.1"/>
    </source>
</evidence>
<accession>A0A1M7E3S8</accession>
<organism evidence="6 7">
    <name type="scientific">Bradyrhizobium lablabi</name>
    <dbReference type="NCBI Taxonomy" id="722472"/>
    <lineage>
        <taxon>Bacteria</taxon>
        <taxon>Pseudomonadati</taxon>
        <taxon>Pseudomonadota</taxon>
        <taxon>Alphaproteobacteria</taxon>
        <taxon>Hyphomicrobiales</taxon>
        <taxon>Nitrobacteraceae</taxon>
        <taxon>Bradyrhizobium</taxon>
    </lineage>
</organism>
<dbReference type="PANTHER" id="PTHR46491">
    <property type="entry name" value="CDGSH IRON SULFUR DOMAIN PROTEIN HOMOLOG"/>
    <property type="match status" value="1"/>
</dbReference>
<keyword evidence="4" id="KW-0411">Iron-sulfur</keyword>
<dbReference type="PANTHER" id="PTHR46491:SF3">
    <property type="entry name" value="CDGSH IRON-SULFUR DOMAIN-CONTAINING PROTEIN 3, MITOCHONDRIAL"/>
    <property type="match status" value="1"/>
</dbReference>
<dbReference type="InterPro" id="IPR018967">
    <property type="entry name" value="FeS-contain_CDGSH-typ"/>
</dbReference>
<feature type="domain" description="Iron-binding zinc finger CDGSH type" evidence="5">
    <location>
        <begin position="40"/>
        <end position="78"/>
    </location>
</feature>
<dbReference type="AlphaFoldDB" id="A0A1M7E3S8"/>
<dbReference type="SMART" id="SM00704">
    <property type="entry name" value="ZnF_CDGSH"/>
    <property type="match status" value="2"/>
</dbReference>
<dbReference type="GO" id="GO:0005737">
    <property type="term" value="C:cytoplasm"/>
    <property type="evidence" value="ECO:0007669"/>
    <property type="project" value="UniProtKB-ARBA"/>
</dbReference>
<gene>
    <name evidence="6" type="ORF">SAMN05444171_5568</name>
</gene>
<dbReference type="Proteomes" id="UP000183208">
    <property type="component" value="Unassembled WGS sequence"/>
</dbReference>
<evidence type="ECO:0000256" key="3">
    <source>
        <dbReference type="ARBA" id="ARBA00023004"/>
    </source>
</evidence>
<dbReference type="InterPro" id="IPR016548">
    <property type="entry name" value="UCP009180"/>
</dbReference>
<protein>
    <submittedName>
        <fullName evidence="6">Zn-finger domain of CDGSH type-containing protein</fullName>
    </submittedName>
</protein>
<dbReference type="GO" id="GO:0051537">
    <property type="term" value="F:2 iron, 2 sulfur cluster binding"/>
    <property type="evidence" value="ECO:0007669"/>
    <property type="project" value="UniProtKB-KW"/>
</dbReference>
<evidence type="ECO:0000256" key="1">
    <source>
        <dbReference type="ARBA" id="ARBA00022714"/>
    </source>
</evidence>
<dbReference type="Pfam" id="PF06902">
    <property type="entry name" value="Fer4_19"/>
    <property type="match status" value="1"/>
</dbReference>
<evidence type="ECO:0000313" key="7">
    <source>
        <dbReference type="Proteomes" id="UP000183208"/>
    </source>
</evidence>
<proteinExistence type="predicted"/>
<evidence type="ECO:0000256" key="2">
    <source>
        <dbReference type="ARBA" id="ARBA00022723"/>
    </source>
</evidence>
<dbReference type="Pfam" id="PF09360">
    <property type="entry name" value="zf-CDGSH"/>
    <property type="match status" value="2"/>
</dbReference>
<name>A0A1M7E3S8_9BRAD</name>
<keyword evidence="2" id="KW-0479">Metal-binding</keyword>
<sequence length="230" mass="24991">MRKSDSKVRVTVTQDGPYVVTGGVKLSEQIIATGSDGSSEDWIERELPPAAPKFALCRCGHSDKKPFCDGSHTRIGFDGTEVAERASYRDRAKVFDGPSLALLDVEGLCGFARFCDPNGQVWSQVTRTDDPEVRATFIRQVQNCPSGRLVVWDKEAGAALEPEQRASIGLIEDPAEACSGPIWLRGGIALIAADGEEYEVRDRVTLCRCGGSKNKPFCDGTHAAIKFRAK</sequence>
<dbReference type="InterPro" id="IPR010693">
    <property type="entry name" value="Divergent_4Fe-4S_mono-cluster"/>
</dbReference>
<dbReference type="PIRSF" id="PIRSF009180">
    <property type="entry name" value="UCP009180"/>
    <property type="match status" value="1"/>
</dbReference>
<dbReference type="GO" id="GO:0046872">
    <property type="term" value="F:metal ion binding"/>
    <property type="evidence" value="ECO:0007669"/>
    <property type="project" value="UniProtKB-KW"/>
</dbReference>
<reference evidence="6 7" key="1">
    <citation type="submission" date="2016-10" db="EMBL/GenBank/DDBJ databases">
        <authorList>
            <person name="de Groot N.N."/>
        </authorList>
    </citation>
    <scope>NUCLEOTIDE SEQUENCE [LARGE SCALE GENOMIC DNA]</scope>
    <source>
        <strain evidence="6 7">GAS522</strain>
    </source>
</reference>
<dbReference type="InterPro" id="IPR042216">
    <property type="entry name" value="MitoNEET_CISD"/>
</dbReference>
<keyword evidence="1" id="KW-0001">2Fe-2S</keyword>
<keyword evidence="3" id="KW-0408">Iron</keyword>
<evidence type="ECO:0000259" key="5">
    <source>
        <dbReference type="SMART" id="SM00704"/>
    </source>
</evidence>
<dbReference type="InterPro" id="IPR052950">
    <property type="entry name" value="CISD"/>
</dbReference>
<dbReference type="Gene3D" id="3.40.5.90">
    <property type="entry name" value="CDGSH iron-sulfur domain, mitoNEET-type"/>
    <property type="match status" value="2"/>
</dbReference>
<dbReference type="EMBL" id="FNTI01000001">
    <property type="protein sequence ID" value="SED89565.1"/>
    <property type="molecule type" value="Genomic_DNA"/>
</dbReference>
<feature type="domain" description="Iron-binding zinc finger CDGSH type" evidence="5">
    <location>
        <begin position="191"/>
        <end position="228"/>
    </location>
</feature>
<evidence type="ECO:0000256" key="4">
    <source>
        <dbReference type="ARBA" id="ARBA00023014"/>
    </source>
</evidence>